<reference evidence="10" key="1">
    <citation type="submission" date="2021-06" db="EMBL/GenBank/DDBJ databases">
        <authorList>
            <person name="Kallberg Y."/>
            <person name="Tangrot J."/>
            <person name="Rosling A."/>
        </authorList>
    </citation>
    <scope>NUCLEOTIDE SEQUENCE</scope>
    <source>
        <strain evidence="10">MT106</strain>
    </source>
</reference>
<dbReference type="OrthoDB" id="60033at2759"/>
<feature type="compositionally biased region" description="Basic residues" evidence="8">
    <location>
        <begin position="169"/>
        <end position="181"/>
    </location>
</feature>
<dbReference type="InterPro" id="IPR000232">
    <property type="entry name" value="HSF_DNA-bd"/>
</dbReference>
<feature type="compositionally biased region" description="Low complexity" evidence="8">
    <location>
        <begin position="186"/>
        <end position="198"/>
    </location>
</feature>
<evidence type="ECO:0000256" key="7">
    <source>
        <dbReference type="RuleBase" id="RU004020"/>
    </source>
</evidence>
<keyword evidence="6" id="KW-0539">Nucleus</keyword>
<comment type="similarity">
    <text evidence="2 7">Belongs to the HSF family.</text>
</comment>
<comment type="caution">
    <text evidence="10">The sequence shown here is derived from an EMBL/GenBank/DDBJ whole genome shotgun (WGS) entry which is preliminary data.</text>
</comment>
<dbReference type="PRINTS" id="PR00056">
    <property type="entry name" value="HSFDOMAIN"/>
</dbReference>
<dbReference type="AlphaFoldDB" id="A0A9N8YXA1"/>
<dbReference type="EMBL" id="CAJVPL010000152">
    <property type="protein sequence ID" value="CAG8455744.1"/>
    <property type="molecule type" value="Genomic_DNA"/>
</dbReference>
<dbReference type="Pfam" id="PF00447">
    <property type="entry name" value="HSF_DNA-bind"/>
    <property type="match status" value="1"/>
</dbReference>
<keyword evidence="5" id="KW-0804">Transcription</keyword>
<evidence type="ECO:0000313" key="11">
    <source>
        <dbReference type="Proteomes" id="UP000789831"/>
    </source>
</evidence>
<dbReference type="PANTHER" id="PTHR10015:SF427">
    <property type="entry name" value="HEAT SHOCK FACTOR PROTEIN"/>
    <property type="match status" value="1"/>
</dbReference>
<accession>A0A9N8YXA1</accession>
<feature type="region of interest" description="Disordered" evidence="8">
    <location>
        <begin position="486"/>
        <end position="527"/>
    </location>
</feature>
<dbReference type="InterPro" id="IPR036388">
    <property type="entry name" value="WH-like_DNA-bd_sf"/>
</dbReference>
<organism evidence="10 11">
    <name type="scientific">Ambispora gerdemannii</name>
    <dbReference type="NCBI Taxonomy" id="144530"/>
    <lineage>
        <taxon>Eukaryota</taxon>
        <taxon>Fungi</taxon>
        <taxon>Fungi incertae sedis</taxon>
        <taxon>Mucoromycota</taxon>
        <taxon>Glomeromycotina</taxon>
        <taxon>Glomeromycetes</taxon>
        <taxon>Archaeosporales</taxon>
        <taxon>Ambisporaceae</taxon>
        <taxon>Ambispora</taxon>
    </lineage>
</organism>
<evidence type="ECO:0000256" key="2">
    <source>
        <dbReference type="ARBA" id="ARBA00006403"/>
    </source>
</evidence>
<comment type="subcellular location">
    <subcellularLocation>
        <location evidence="1">Nucleus</location>
    </subcellularLocation>
</comment>
<evidence type="ECO:0000256" key="4">
    <source>
        <dbReference type="ARBA" id="ARBA00023125"/>
    </source>
</evidence>
<feature type="domain" description="HSF-type DNA-binding" evidence="9">
    <location>
        <begin position="69"/>
        <end position="172"/>
    </location>
</feature>
<evidence type="ECO:0000259" key="9">
    <source>
        <dbReference type="SMART" id="SM00415"/>
    </source>
</evidence>
<evidence type="ECO:0000256" key="6">
    <source>
        <dbReference type="ARBA" id="ARBA00023242"/>
    </source>
</evidence>
<protein>
    <submittedName>
        <fullName evidence="10">10682_t:CDS:1</fullName>
    </submittedName>
</protein>
<keyword evidence="11" id="KW-1185">Reference proteome</keyword>
<evidence type="ECO:0000256" key="3">
    <source>
        <dbReference type="ARBA" id="ARBA00023015"/>
    </source>
</evidence>
<dbReference type="GO" id="GO:0003700">
    <property type="term" value="F:DNA-binding transcription factor activity"/>
    <property type="evidence" value="ECO:0007669"/>
    <property type="project" value="InterPro"/>
</dbReference>
<dbReference type="InterPro" id="IPR036390">
    <property type="entry name" value="WH_DNA-bd_sf"/>
</dbReference>
<dbReference type="SUPFAM" id="SSF46785">
    <property type="entry name" value="Winged helix' DNA-binding domain"/>
    <property type="match status" value="1"/>
</dbReference>
<dbReference type="Proteomes" id="UP000789831">
    <property type="component" value="Unassembled WGS sequence"/>
</dbReference>
<gene>
    <name evidence="10" type="ORF">AGERDE_LOCUS1985</name>
</gene>
<feature type="compositionally biased region" description="Low complexity" evidence="8">
    <location>
        <begin position="422"/>
        <end position="438"/>
    </location>
</feature>
<feature type="compositionally biased region" description="Polar residues" evidence="8">
    <location>
        <begin position="226"/>
        <end position="236"/>
    </location>
</feature>
<evidence type="ECO:0000256" key="1">
    <source>
        <dbReference type="ARBA" id="ARBA00004123"/>
    </source>
</evidence>
<evidence type="ECO:0000256" key="5">
    <source>
        <dbReference type="ARBA" id="ARBA00023163"/>
    </source>
</evidence>
<dbReference type="PANTHER" id="PTHR10015">
    <property type="entry name" value="HEAT SHOCK TRANSCRIPTION FACTOR"/>
    <property type="match status" value="1"/>
</dbReference>
<dbReference type="FunFam" id="1.10.10.10:FF:000027">
    <property type="entry name" value="Heat shock transcription factor 1"/>
    <property type="match status" value="1"/>
</dbReference>
<proteinExistence type="inferred from homology"/>
<keyword evidence="3" id="KW-0805">Transcription regulation</keyword>
<dbReference type="Gene3D" id="1.10.10.10">
    <property type="entry name" value="Winged helix-like DNA-binding domain superfamily/Winged helix DNA-binding domain"/>
    <property type="match status" value="1"/>
</dbReference>
<evidence type="ECO:0000313" key="10">
    <source>
        <dbReference type="EMBL" id="CAG8455744.1"/>
    </source>
</evidence>
<dbReference type="SMART" id="SM00415">
    <property type="entry name" value="HSF"/>
    <property type="match status" value="1"/>
</dbReference>
<feature type="region of interest" description="Disordered" evidence="8">
    <location>
        <begin position="414"/>
        <end position="451"/>
    </location>
</feature>
<keyword evidence="4" id="KW-0238">DNA-binding</keyword>
<dbReference type="GO" id="GO:0005634">
    <property type="term" value="C:nucleus"/>
    <property type="evidence" value="ECO:0007669"/>
    <property type="project" value="UniProtKB-SubCell"/>
</dbReference>
<feature type="region of interest" description="Disordered" evidence="8">
    <location>
        <begin position="167"/>
        <end position="236"/>
    </location>
</feature>
<feature type="compositionally biased region" description="Polar residues" evidence="8">
    <location>
        <begin position="486"/>
        <end position="498"/>
    </location>
</feature>
<name>A0A9N8YXA1_9GLOM</name>
<dbReference type="GO" id="GO:0043565">
    <property type="term" value="F:sequence-specific DNA binding"/>
    <property type="evidence" value="ECO:0007669"/>
    <property type="project" value="InterPro"/>
</dbReference>
<sequence length="551" mass="59983">MNSNDPLSAAGMGATAGLQLLLPTYDVYDPNSHLTSTSVATTSNAAGTSPVSAEVDGLPDEGGKYDLDTVSVFVAKLYQLLDSDEYKEYLTWNETGDVFVICNMDEFAANVLPKFFKHCKFTSFVRQLNIYGFYRVSDARKSKHVRSKHACVFSHPQFRRNRQDLLTNIKRKVSKPHKKRVRPTESSSSSIVGNNNNSMATSPVDGYETTTSTSLKRSFPDDKSDNNNSNLTSPTDVTLNRFLVRSSSDAGKDYIPSDGGSNNNSEADLLMHDKIIALTATTDNLRQEMKDMHSFVADRLLPEVKRLADDLSKHQNHLVALTQLVTASYPDGNTLLDNALRNFSNQQGFSTTDSSASSSTNYIIHQRKRIRTDPAATNVDLTTESGATIKNENTIGTASISYSGLYANGSHYNKNQSHHTHSPITSTTVPSSIITSPSHPHHPHNFGGFAGSIMTAGSTSAATSASTGFNDSWNTPTTASTVMIQDPLSSSRGNSPHNQSHHRDNIIGAPSPHSPDASPPSEHNSLSNIYSQTTMLPMNSLNMYGAHFGTY</sequence>
<evidence type="ECO:0000256" key="8">
    <source>
        <dbReference type="SAM" id="MobiDB-lite"/>
    </source>
</evidence>
<feature type="compositionally biased region" description="Low complexity" evidence="8">
    <location>
        <begin position="509"/>
        <end position="521"/>
    </location>
</feature>